<evidence type="ECO:0000256" key="1">
    <source>
        <dbReference type="ARBA" id="ARBA00006190"/>
    </source>
</evidence>
<feature type="region of interest" description="Disordered" evidence="5">
    <location>
        <begin position="1"/>
        <end position="23"/>
    </location>
</feature>
<evidence type="ECO:0000256" key="3">
    <source>
        <dbReference type="ARBA" id="ARBA00041078"/>
    </source>
</evidence>
<gene>
    <name evidence="6" type="ORF">GBAR_LOCUS31362</name>
</gene>
<comment type="similarity">
    <text evidence="1">Belongs to the SNF7 family.</text>
</comment>
<dbReference type="GO" id="GO:0006900">
    <property type="term" value="P:vesicle budding from membrane"/>
    <property type="evidence" value="ECO:0007669"/>
    <property type="project" value="TreeGrafter"/>
</dbReference>
<dbReference type="GO" id="GO:0032511">
    <property type="term" value="P:late endosome to vacuole transport via multivesicular body sorting pathway"/>
    <property type="evidence" value="ECO:0007669"/>
    <property type="project" value="TreeGrafter"/>
</dbReference>
<evidence type="ECO:0000256" key="2">
    <source>
        <dbReference type="ARBA" id="ARBA00023054"/>
    </source>
</evidence>
<dbReference type="Gene3D" id="6.10.250.1710">
    <property type="match status" value="1"/>
</dbReference>
<feature type="coiled-coil region" evidence="4">
    <location>
        <begin position="28"/>
        <end position="55"/>
    </location>
</feature>
<dbReference type="GO" id="GO:0005771">
    <property type="term" value="C:multivesicular body"/>
    <property type="evidence" value="ECO:0007669"/>
    <property type="project" value="TreeGrafter"/>
</dbReference>
<dbReference type="AlphaFoldDB" id="A0AA35XMW1"/>
<evidence type="ECO:0000313" key="7">
    <source>
        <dbReference type="Proteomes" id="UP001174909"/>
    </source>
</evidence>
<evidence type="ECO:0000313" key="6">
    <source>
        <dbReference type="EMBL" id="CAI8057537.1"/>
    </source>
</evidence>
<reference evidence="6" key="1">
    <citation type="submission" date="2023-03" db="EMBL/GenBank/DDBJ databases">
        <authorList>
            <person name="Steffen K."/>
            <person name="Cardenas P."/>
        </authorList>
    </citation>
    <scope>NUCLEOTIDE SEQUENCE</scope>
</reference>
<dbReference type="EMBL" id="CASHTH010004453">
    <property type="protein sequence ID" value="CAI8057537.1"/>
    <property type="molecule type" value="Genomic_DNA"/>
</dbReference>
<feature type="compositionally biased region" description="Polar residues" evidence="5">
    <location>
        <begin position="159"/>
        <end position="172"/>
    </location>
</feature>
<proteinExistence type="inferred from homology"/>
<dbReference type="Pfam" id="PF03357">
    <property type="entry name" value="Snf7"/>
    <property type="match status" value="1"/>
</dbReference>
<keyword evidence="2 4" id="KW-0175">Coiled coil</keyword>
<dbReference type="Proteomes" id="UP001174909">
    <property type="component" value="Unassembled WGS sequence"/>
</dbReference>
<dbReference type="PANTHER" id="PTHR22761">
    <property type="entry name" value="CHARGED MULTIVESICULAR BODY PROTEIN"/>
    <property type="match status" value="1"/>
</dbReference>
<name>A0AA35XMW1_GEOBA</name>
<evidence type="ECO:0000256" key="5">
    <source>
        <dbReference type="SAM" id="MobiDB-lite"/>
    </source>
</evidence>
<dbReference type="Gene3D" id="6.10.140.1230">
    <property type="match status" value="1"/>
</dbReference>
<protein>
    <recommendedName>
        <fullName evidence="3">Charged multivesicular body protein 5</fullName>
    </recommendedName>
</protein>
<accession>A0AA35XMW1</accession>
<feature type="region of interest" description="Disordered" evidence="5">
    <location>
        <begin position="141"/>
        <end position="185"/>
    </location>
</feature>
<evidence type="ECO:0000256" key="4">
    <source>
        <dbReference type="SAM" id="Coils"/>
    </source>
</evidence>
<keyword evidence="7" id="KW-1185">Reference proteome</keyword>
<dbReference type="InterPro" id="IPR005024">
    <property type="entry name" value="Snf7_fam"/>
</dbReference>
<organism evidence="6 7">
    <name type="scientific">Geodia barretti</name>
    <name type="common">Barrett's horny sponge</name>
    <dbReference type="NCBI Taxonomy" id="519541"/>
    <lineage>
        <taxon>Eukaryota</taxon>
        <taxon>Metazoa</taxon>
        <taxon>Porifera</taxon>
        <taxon>Demospongiae</taxon>
        <taxon>Heteroscleromorpha</taxon>
        <taxon>Tetractinellida</taxon>
        <taxon>Astrophorina</taxon>
        <taxon>Geodiidae</taxon>
        <taxon>Geodia</taxon>
    </lineage>
</organism>
<sequence length="185" mass="20321">MDRLFGGGKKKAPPPNLTDCINNVDSRSESIEKKISKLDLELKKYKDQMAKMRNGPAKQLKDTKTTVDAMKLGVKEMKREYKKVDIGKIEDLHDEMGDMLELAGEVQETLGQAYGLPDDIDEDDLEAELDALGDDFLADSEDTSYLDAVSAPDPPTGVPQDSTTGKSKTQSGVKLDEFGLPELPN</sequence>
<dbReference type="PANTHER" id="PTHR22761:SF12">
    <property type="entry name" value="CHARGED MULTIVESICULAR BODY PROTEIN 5"/>
    <property type="match status" value="1"/>
</dbReference>
<comment type="caution">
    <text evidence="6">The sequence shown here is derived from an EMBL/GenBank/DDBJ whole genome shotgun (WGS) entry which is preliminary data.</text>
</comment>